<name>A0A1H1NU08_9FLAO</name>
<keyword evidence="1" id="KW-1133">Transmembrane helix</keyword>
<evidence type="ECO:0000313" key="2">
    <source>
        <dbReference type="EMBL" id="SDS02442.1"/>
    </source>
</evidence>
<evidence type="ECO:0000313" key="3">
    <source>
        <dbReference type="Proteomes" id="UP000198858"/>
    </source>
</evidence>
<feature type="transmembrane region" description="Helical" evidence="1">
    <location>
        <begin position="12"/>
        <end position="29"/>
    </location>
</feature>
<accession>A0A1H1NU08</accession>
<proteinExistence type="predicted"/>
<keyword evidence="1" id="KW-0812">Transmembrane</keyword>
<keyword evidence="3" id="KW-1185">Reference proteome</keyword>
<evidence type="ECO:0000256" key="1">
    <source>
        <dbReference type="SAM" id="Phobius"/>
    </source>
</evidence>
<dbReference type="AlphaFoldDB" id="A0A1H1NU08"/>
<protein>
    <submittedName>
        <fullName evidence="2">Uncharacterized protein</fullName>
    </submittedName>
</protein>
<dbReference type="EMBL" id="LT629745">
    <property type="protein sequence ID" value="SDS02442.1"/>
    <property type="molecule type" value="Genomic_DNA"/>
</dbReference>
<gene>
    <name evidence="2" type="ORF">SAMN04488552_1861</name>
</gene>
<organism evidence="2 3">
    <name type="scientific">Christiangramia echinicola</name>
    <dbReference type="NCBI Taxonomy" id="279359"/>
    <lineage>
        <taxon>Bacteria</taxon>
        <taxon>Pseudomonadati</taxon>
        <taxon>Bacteroidota</taxon>
        <taxon>Flavobacteriia</taxon>
        <taxon>Flavobacteriales</taxon>
        <taxon>Flavobacteriaceae</taxon>
        <taxon>Christiangramia</taxon>
    </lineage>
</organism>
<keyword evidence="1" id="KW-0472">Membrane</keyword>
<dbReference type="Proteomes" id="UP000198858">
    <property type="component" value="Chromosome I"/>
</dbReference>
<reference evidence="2 3" key="1">
    <citation type="submission" date="2016-10" db="EMBL/GenBank/DDBJ databases">
        <authorList>
            <person name="Varghese N."/>
            <person name="Submissions S."/>
        </authorList>
    </citation>
    <scope>NUCLEOTIDE SEQUENCE [LARGE SCALE GENOMIC DNA]</scope>
    <source>
        <strain evidence="2 3">Mar_2010_102</strain>
    </source>
</reference>
<sequence>MGNEIEKDYASSIMQLIGFFIFLLVIIAFQF</sequence>